<dbReference type="EMBL" id="JBBAXC010000014">
    <property type="protein sequence ID" value="MEI5908632.1"/>
    <property type="molecule type" value="Genomic_DNA"/>
</dbReference>
<keyword evidence="1" id="KW-1133">Transmembrane helix</keyword>
<name>A0ABU8HH83_9BACI</name>
<keyword evidence="3" id="KW-1185">Reference proteome</keyword>
<evidence type="ECO:0000256" key="1">
    <source>
        <dbReference type="SAM" id="Phobius"/>
    </source>
</evidence>
<evidence type="ECO:0008006" key="4">
    <source>
        <dbReference type="Google" id="ProtNLM"/>
    </source>
</evidence>
<sequence>MKRMTVKQQLILGCVLFGLIIILNSLQVVFSPFSFVRGINLIVVISCSIGVGAFIRELFIIKENVKEDS</sequence>
<organism evidence="2 3">
    <name type="scientific">Bacillus spongiae</name>
    <dbReference type="NCBI Taxonomy" id="2683610"/>
    <lineage>
        <taxon>Bacteria</taxon>
        <taxon>Bacillati</taxon>
        <taxon>Bacillota</taxon>
        <taxon>Bacilli</taxon>
        <taxon>Bacillales</taxon>
        <taxon>Bacillaceae</taxon>
        <taxon>Bacillus</taxon>
    </lineage>
</organism>
<accession>A0ABU8HH83</accession>
<evidence type="ECO:0000313" key="3">
    <source>
        <dbReference type="Proteomes" id="UP001312865"/>
    </source>
</evidence>
<gene>
    <name evidence="2" type="ORF">WAK64_16410</name>
</gene>
<reference evidence="2 3" key="1">
    <citation type="journal article" date="2018" name="J. Microbiol.">
        <title>Bacillus spongiae sp. nov., isolated from sponge of Jeju Island.</title>
        <authorList>
            <person name="Lee G.E."/>
            <person name="Im W.T."/>
            <person name="Park J.S."/>
        </authorList>
    </citation>
    <scope>NUCLEOTIDE SEQUENCE [LARGE SCALE GENOMIC DNA]</scope>
    <source>
        <strain evidence="2 3">135PIL107-10</strain>
    </source>
</reference>
<evidence type="ECO:0000313" key="2">
    <source>
        <dbReference type="EMBL" id="MEI5908632.1"/>
    </source>
</evidence>
<protein>
    <recommendedName>
        <fullName evidence="4">DUF1049 domain-containing protein</fullName>
    </recommendedName>
</protein>
<feature type="transmembrane region" description="Helical" evidence="1">
    <location>
        <begin position="35"/>
        <end position="55"/>
    </location>
</feature>
<keyword evidence="1" id="KW-0472">Membrane</keyword>
<comment type="caution">
    <text evidence="2">The sequence shown here is derived from an EMBL/GenBank/DDBJ whole genome shotgun (WGS) entry which is preliminary data.</text>
</comment>
<dbReference type="Proteomes" id="UP001312865">
    <property type="component" value="Unassembled WGS sequence"/>
</dbReference>
<keyword evidence="1" id="KW-0812">Transmembrane</keyword>
<proteinExistence type="predicted"/>